<dbReference type="Proteomes" id="UP000246635">
    <property type="component" value="Unassembled WGS sequence"/>
</dbReference>
<dbReference type="InterPro" id="IPR036388">
    <property type="entry name" value="WH-like_DNA-bd_sf"/>
</dbReference>
<comment type="caution">
    <text evidence="1">The sequence shown here is derived from an EMBL/GenBank/DDBJ whole genome shotgun (WGS) entry which is preliminary data.</text>
</comment>
<dbReference type="Gene3D" id="1.10.10.10">
    <property type="entry name" value="Winged helix-like DNA-binding domain superfamily/Winged helix DNA-binding domain"/>
    <property type="match status" value="1"/>
</dbReference>
<sequence>MALAWDRYEGQVELFPVATVEEIRAAKSLLSRYRRMQSVVEDIERNGLDGIAPKALARYNAYKLKLQRTDRAIRLIQNEEIRRMIELRYINGLSYTTTVERFYWHRSTVDRKINRGIEAVANTLQMWE</sequence>
<accession>A0A2V2YWX7</accession>
<evidence type="ECO:0000313" key="1">
    <source>
        <dbReference type="EMBL" id="PWW06318.1"/>
    </source>
</evidence>
<reference evidence="1 2" key="1">
    <citation type="submission" date="2018-05" db="EMBL/GenBank/DDBJ databases">
        <title>Genomic Encyclopedia of Type Strains, Phase III (KMG-III): the genomes of soil and plant-associated and newly described type strains.</title>
        <authorList>
            <person name="Whitman W."/>
        </authorList>
    </citation>
    <scope>NUCLEOTIDE SEQUENCE [LARGE SCALE GENOMIC DNA]</scope>
    <source>
        <strain evidence="1 2">CECT 5696</strain>
    </source>
</reference>
<gene>
    <name evidence="1" type="ORF">DFQ01_103220</name>
</gene>
<proteinExistence type="predicted"/>
<dbReference type="EMBL" id="QGTQ01000003">
    <property type="protein sequence ID" value="PWW06318.1"/>
    <property type="molecule type" value="Genomic_DNA"/>
</dbReference>
<protein>
    <recommendedName>
        <fullName evidence="3">ArpU family phage transcriptional regulator</fullName>
    </recommendedName>
</protein>
<keyword evidence="2" id="KW-1185">Reference proteome</keyword>
<evidence type="ECO:0008006" key="3">
    <source>
        <dbReference type="Google" id="ProtNLM"/>
    </source>
</evidence>
<organism evidence="1 2">
    <name type="scientific">Paenibacillus cellulosilyticus</name>
    <dbReference type="NCBI Taxonomy" id="375489"/>
    <lineage>
        <taxon>Bacteria</taxon>
        <taxon>Bacillati</taxon>
        <taxon>Bacillota</taxon>
        <taxon>Bacilli</taxon>
        <taxon>Bacillales</taxon>
        <taxon>Paenibacillaceae</taxon>
        <taxon>Paenibacillus</taxon>
    </lineage>
</organism>
<dbReference type="AlphaFoldDB" id="A0A2V2YWX7"/>
<name>A0A2V2YWX7_9BACL</name>
<evidence type="ECO:0000313" key="2">
    <source>
        <dbReference type="Proteomes" id="UP000246635"/>
    </source>
</evidence>